<name>A0A2T2XHW6_9FIRM</name>
<evidence type="ECO:0000256" key="8">
    <source>
        <dbReference type="SAM" id="Phobius"/>
    </source>
</evidence>
<keyword evidence="6" id="KW-0408">Iron</keyword>
<evidence type="ECO:0000313" key="10">
    <source>
        <dbReference type="Proteomes" id="UP000242972"/>
    </source>
</evidence>
<keyword evidence="3 8" id="KW-0812">Transmembrane</keyword>
<gene>
    <name evidence="9" type="ORF">C7B46_07285</name>
</gene>
<dbReference type="GO" id="GO:0016020">
    <property type="term" value="C:membrane"/>
    <property type="evidence" value="ECO:0007669"/>
    <property type="project" value="UniProtKB-SubCell"/>
</dbReference>
<evidence type="ECO:0000256" key="7">
    <source>
        <dbReference type="ARBA" id="ARBA00023136"/>
    </source>
</evidence>
<dbReference type="InterPro" id="IPR034804">
    <property type="entry name" value="SQR/QFR_C/D"/>
</dbReference>
<sequence>MDMSRYRSGLWPWLLQRVSALLLLFFIVAHLWIEHFMHLGAPITFHSVAVRLLHWTYAGIDYGLLVVVVYHGLNGLRSIILDAALTPRQVRAVTGGLWILGVVTVIFGINVLSPFLWGRPWFIV</sequence>
<dbReference type="AlphaFoldDB" id="A0A2T2XHW6"/>
<evidence type="ECO:0008006" key="11">
    <source>
        <dbReference type="Google" id="ProtNLM"/>
    </source>
</evidence>
<dbReference type="EMBL" id="PXYW01000013">
    <property type="protein sequence ID" value="PSR34057.1"/>
    <property type="molecule type" value="Genomic_DNA"/>
</dbReference>
<dbReference type="InterPro" id="IPR000701">
    <property type="entry name" value="SuccDH_FuR_B_TM-su"/>
</dbReference>
<keyword evidence="7 8" id="KW-0472">Membrane</keyword>
<keyword evidence="4" id="KW-0479">Metal-binding</keyword>
<evidence type="ECO:0000256" key="1">
    <source>
        <dbReference type="ARBA" id="ARBA00004370"/>
    </source>
</evidence>
<comment type="caution">
    <text evidence="9">The sequence shown here is derived from an EMBL/GenBank/DDBJ whole genome shotgun (WGS) entry which is preliminary data.</text>
</comment>
<evidence type="ECO:0000256" key="6">
    <source>
        <dbReference type="ARBA" id="ARBA00023004"/>
    </source>
</evidence>
<feature type="transmembrane region" description="Helical" evidence="8">
    <location>
        <begin position="12"/>
        <end position="33"/>
    </location>
</feature>
<comment type="subcellular location">
    <subcellularLocation>
        <location evidence="1">Membrane</location>
    </subcellularLocation>
</comment>
<dbReference type="Gene3D" id="1.20.1300.10">
    <property type="entry name" value="Fumarate reductase/succinate dehydrogenase, transmembrane subunit"/>
    <property type="match status" value="1"/>
</dbReference>
<organism evidence="9 10">
    <name type="scientific">Sulfobacillus benefaciens</name>
    <dbReference type="NCBI Taxonomy" id="453960"/>
    <lineage>
        <taxon>Bacteria</taxon>
        <taxon>Bacillati</taxon>
        <taxon>Bacillota</taxon>
        <taxon>Clostridia</taxon>
        <taxon>Eubacteriales</taxon>
        <taxon>Clostridiales Family XVII. Incertae Sedis</taxon>
        <taxon>Sulfobacillus</taxon>
    </lineage>
</organism>
<proteinExistence type="predicted"/>
<reference evidence="9 10" key="1">
    <citation type="journal article" date="2014" name="BMC Genomics">
        <title>Comparison of environmental and isolate Sulfobacillus genomes reveals diverse carbon, sulfur, nitrogen, and hydrogen metabolisms.</title>
        <authorList>
            <person name="Justice N.B."/>
            <person name="Norman A."/>
            <person name="Brown C.T."/>
            <person name="Singh A."/>
            <person name="Thomas B.C."/>
            <person name="Banfield J.F."/>
        </authorList>
    </citation>
    <scope>NUCLEOTIDE SEQUENCE [LARGE SCALE GENOMIC DNA]</scope>
    <source>
        <strain evidence="9">AMDSBA4</strain>
    </source>
</reference>
<dbReference type="GO" id="GO:0046872">
    <property type="term" value="F:metal ion binding"/>
    <property type="evidence" value="ECO:0007669"/>
    <property type="project" value="UniProtKB-KW"/>
</dbReference>
<dbReference type="SUPFAM" id="SSF81343">
    <property type="entry name" value="Fumarate reductase respiratory complex transmembrane subunits"/>
    <property type="match status" value="1"/>
</dbReference>
<evidence type="ECO:0000313" key="9">
    <source>
        <dbReference type="EMBL" id="PSR34057.1"/>
    </source>
</evidence>
<feature type="transmembrane region" description="Helical" evidence="8">
    <location>
        <begin position="93"/>
        <end position="117"/>
    </location>
</feature>
<evidence type="ECO:0000256" key="4">
    <source>
        <dbReference type="ARBA" id="ARBA00022723"/>
    </source>
</evidence>
<evidence type="ECO:0000256" key="3">
    <source>
        <dbReference type="ARBA" id="ARBA00022692"/>
    </source>
</evidence>
<accession>A0A2T2XHW6</accession>
<protein>
    <recommendedName>
        <fullName evidence="11">Succinate dehydrogenase</fullName>
    </recommendedName>
</protein>
<dbReference type="Pfam" id="PF01127">
    <property type="entry name" value="Sdh_cyt"/>
    <property type="match status" value="1"/>
</dbReference>
<evidence type="ECO:0000256" key="2">
    <source>
        <dbReference type="ARBA" id="ARBA00022617"/>
    </source>
</evidence>
<keyword evidence="2" id="KW-0349">Heme</keyword>
<evidence type="ECO:0000256" key="5">
    <source>
        <dbReference type="ARBA" id="ARBA00022989"/>
    </source>
</evidence>
<dbReference type="Proteomes" id="UP000242972">
    <property type="component" value="Unassembled WGS sequence"/>
</dbReference>
<feature type="transmembrane region" description="Helical" evidence="8">
    <location>
        <begin position="53"/>
        <end position="73"/>
    </location>
</feature>
<keyword evidence="5 8" id="KW-1133">Transmembrane helix</keyword>